<dbReference type="InParanoid" id="K1R322"/>
<dbReference type="HOGENOM" id="CLU_2869746_0_0_1"/>
<gene>
    <name evidence="1" type="ORF">CGI_10010663</name>
</gene>
<name>K1R322_MAGGI</name>
<dbReference type="AlphaFoldDB" id="K1R322"/>
<protein>
    <submittedName>
        <fullName evidence="1">Uncharacterized protein</fullName>
    </submittedName>
</protein>
<accession>K1R322</accession>
<organism evidence="1">
    <name type="scientific">Magallana gigas</name>
    <name type="common">Pacific oyster</name>
    <name type="synonym">Crassostrea gigas</name>
    <dbReference type="NCBI Taxonomy" id="29159"/>
    <lineage>
        <taxon>Eukaryota</taxon>
        <taxon>Metazoa</taxon>
        <taxon>Spiralia</taxon>
        <taxon>Lophotrochozoa</taxon>
        <taxon>Mollusca</taxon>
        <taxon>Bivalvia</taxon>
        <taxon>Autobranchia</taxon>
        <taxon>Pteriomorphia</taxon>
        <taxon>Ostreida</taxon>
        <taxon>Ostreoidea</taxon>
        <taxon>Ostreidae</taxon>
        <taxon>Magallana</taxon>
    </lineage>
</organism>
<reference evidence="1" key="1">
    <citation type="journal article" date="2012" name="Nature">
        <title>The oyster genome reveals stress adaptation and complexity of shell formation.</title>
        <authorList>
            <person name="Zhang G."/>
            <person name="Fang X."/>
            <person name="Guo X."/>
            <person name="Li L."/>
            <person name="Luo R."/>
            <person name="Xu F."/>
            <person name="Yang P."/>
            <person name="Zhang L."/>
            <person name="Wang X."/>
            <person name="Qi H."/>
            <person name="Xiong Z."/>
            <person name="Que H."/>
            <person name="Xie Y."/>
            <person name="Holland P.W."/>
            <person name="Paps J."/>
            <person name="Zhu Y."/>
            <person name="Wu F."/>
            <person name="Chen Y."/>
            <person name="Wang J."/>
            <person name="Peng C."/>
            <person name="Meng J."/>
            <person name="Yang L."/>
            <person name="Liu J."/>
            <person name="Wen B."/>
            <person name="Zhang N."/>
            <person name="Huang Z."/>
            <person name="Zhu Q."/>
            <person name="Feng Y."/>
            <person name="Mount A."/>
            <person name="Hedgecock D."/>
            <person name="Xu Z."/>
            <person name="Liu Y."/>
            <person name="Domazet-Loso T."/>
            <person name="Du Y."/>
            <person name="Sun X."/>
            <person name="Zhang S."/>
            <person name="Liu B."/>
            <person name="Cheng P."/>
            <person name="Jiang X."/>
            <person name="Li J."/>
            <person name="Fan D."/>
            <person name="Wang W."/>
            <person name="Fu W."/>
            <person name="Wang T."/>
            <person name="Wang B."/>
            <person name="Zhang J."/>
            <person name="Peng Z."/>
            <person name="Li Y."/>
            <person name="Li N."/>
            <person name="Wang J."/>
            <person name="Chen M."/>
            <person name="He Y."/>
            <person name="Tan F."/>
            <person name="Song X."/>
            <person name="Zheng Q."/>
            <person name="Huang R."/>
            <person name="Yang H."/>
            <person name="Du X."/>
            <person name="Chen L."/>
            <person name="Yang M."/>
            <person name="Gaffney P.M."/>
            <person name="Wang S."/>
            <person name="Luo L."/>
            <person name="She Z."/>
            <person name="Ming Y."/>
            <person name="Huang W."/>
            <person name="Zhang S."/>
            <person name="Huang B."/>
            <person name="Zhang Y."/>
            <person name="Qu T."/>
            <person name="Ni P."/>
            <person name="Miao G."/>
            <person name="Wang J."/>
            <person name="Wang Q."/>
            <person name="Steinberg C.E."/>
            <person name="Wang H."/>
            <person name="Li N."/>
            <person name="Qian L."/>
            <person name="Zhang G."/>
            <person name="Li Y."/>
            <person name="Yang H."/>
            <person name="Liu X."/>
            <person name="Wang J."/>
            <person name="Yin Y."/>
            <person name="Wang J."/>
        </authorList>
    </citation>
    <scope>NUCLEOTIDE SEQUENCE [LARGE SCALE GENOMIC DNA]</scope>
    <source>
        <strain evidence="1">05x7-T-G4-1.051#20</strain>
    </source>
</reference>
<proteinExistence type="predicted"/>
<dbReference type="EMBL" id="JH816165">
    <property type="protein sequence ID" value="EKC28251.1"/>
    <property type="molecule type" value="Genomic_DNA"/>
</dbReference>
<evidence type="ECO:0000313" key="1">
    <source>
        <dbReference type="EMBL" id="EKC28251.1"/>
    </source>
</evidence>
<sequence>MTEEAVTVINNFRQNTNFNRTEIMNLLGKVREALLKKDEKGINFDSTFSDTDIKKYDWPQQSSI</sequence>